<dbReference type="EC" id="2.1.2.3" evidence="10"/>
<dbReference type="eggNOG" id="COG0138">
    <property type="taxonomic scope" value="Bacteria"/>
</dbReference>
<evidence type="ECO:0000256" key="6">
    <source>
        <dbReference type="ARBA" id="ARBA00022801"/>
    </source>
</evidence>
<comment type="domain">
    <text evidence="10">The IMP cyclohydrolase activity resides in the N-terminal region.</text>
</comment>
<feature type="domain" description="MGS-like" evidence="11">
    <location>
        <begin position="1"/>
        <end position="151"/>
    </location>
</feature>
<evidence type="ECO:0000256" key="3">
    <source>
        <dbReference type="ARBA" id="ARBA00007667"/>
    </source>
</evidence>
<dbReference type="InterPro" id="IPR011607">
    <property type="entry name" value="MGS-like_dom"/>
</dbReference>
<organism evidence="12 13">
    <name type="scientific">Candidatus Endolissoclinum faulkneri L2</name>
    <dbReference type="NCBI Taxonomy" id="1193729"/>
    <lineage>
        <taxon>Bacteria</taxon>
        <taxon>Pseudomonadati</taxon>
        <taxon>Pseudomonadota</taxon>
        <taxon>Alphaproteobacteria</taxon>
        <taxon>Rhodospirillales</taxon>
        <taxon>Rhodospirillaceae</taxon>
        <taxon>Candidatus Endolissoclinum</taxon>
    </lineage>
</organism>
<dbReference type="RefSeq" id="WP_015088912.1">
    <property type="nucleotide sequence ID" value="NC_019566.1"/>
</dbReference>
<sequence>MTSPDLVHISRALISVSCKIGLTEFASTLSHMGVEILSTGGSSKKIADAGIPVVDVAKITGFPEIMDGRIKTLHPLIHGGLLARRDKDDHVAAMNEYGISQIDLLVVDLYPFEITQSRGVGYDESVENIDIGGQAMIRAASKNHEFVTVIVDVDDYGRLLDEMYAHNGYTTMAFRRKLAAIAYGRTASYDAAISVWLAREAGEIFPRRFTLSGFSPRMLRYGENPHQQAAFYRTTEKRFGVSNAEQIQGKKLSYNNLNDTAAAFELVSELERPGIAIIKHSNPCGVAVANLLSEAWDAALASDPISAFGGIVAANRKIDFVTATKIAAIFVEVVIAPYFDQDALEVFIEKKNLRVLKTGGIPDPTSSGLIINNLSGGLLVQSRDTGRINQDELKVVTKRYPTEAEIRDLLLAFRICKHVKSNAIVYVKDGSTAAIGAGQTSRIDAAKIAALKAKEMAEVAGELKPRTFGSVVASDAFLPFIDSLIIIAEAGATAIIQPGGSVRDKEIITVANERNLAMVLTGMRHLFH</sequence>
<dbReference type="PANTHER" id="PTHR11692:SF0">
    <property type="entry name" value="BIFUNCTIONAL PURINE BIOSYNTHESIS PROTEIN ATIC"/>
    <property type="match status" value="1"/>
</dbReference>
<evidence type="ECO:0000256" key="10">
    <source>
        <dbReference type="HAMAP-Rule" id="MF_00139"/>
    </source>
</evidence>
<dbReference type="Gene3D" id="3.40.140.20">
    <property type="match status" value="2"/>
</dbReference>
<dbReference type="CDD" id="cd01421">
    <property type="entry name" value="IMPCH"/>
    <property type="match status" value="1"/>
</dbReference>
<accession>K7YSA7</accession>
<comment type="catalytic activity">
    <reaction evidence="8 10">
        <text>(6R)-10-formyltetrahydrofolate + 5-amino-1-(5-phospho-beta-D-ribosyl)imidazole-4-carboxamide = 5-formamido-1-(5-phospho-D-ribosyl)imidazole-4-carboxamide + (6S)-5,6,7,8-tetrahydrofolate</text>
        <dbReference type="Rhea" id="RHEA:22192"/>
        <dbReference type="ChEBI" id="CHEBI:57453"/>
        <dbReference type="ChEBI" id="CHEBI:58467"/>
        <dbReference type="ChEBI" id="CHEBI:58475"/>
        <dbReference type="ChEBI" id="CHEBI:195366"/>
        <dbReference type="EC" id="2.1.2.3"/>
    </reaction>
</comment>
<gene>
    <name evidence="10 12" type="primary">purH</name>
    <name evidence="12" type="ORF">A1OE_1240</name>
</gene>
<dbReference type="InterPro" id="IPR036914">
    <property type="entry name" value="MGS-like_dom_sf"/>
</dbReference>
<dbReference type="Proteomes" id="UP000010077">
    <property type="component" value="Chromosome"/>
</dbReference>
<evidence type="ECO:0000256" key="5">
    <source>
        <dbReference type="ARBA" id="ARBA00022755"/>
    </source>
</evidence>
<dbReference type="Gene3D" id="3.40.50.1380">
    <property type="entry name" value="Methylglyoxal synthase-like domain"/>
    <property type="match status" value="1"/>
</dbReference>
<evidence type="ECO:0000256" key="2">
    <source>
        <dbReference type="ARBA" id="ARBA00004954"/>
    </source>
</evidence>
<keyword evidence="4 10" id="KW-0808">Transferase</keyword>
<dbReference type="PANTHER" id="PTHR11692">
    <property type="entry name" value="BIFUNCTIONAL PURINE BIOSYNTHESIS PROTEIN PURH"/>
    <property type="match status" value="1"/>
</dbReference>
<comment type="pathway">
    <text evidence="1 10">Purine metabolism; IMP biosynthesis via de novo pathway; IMP from 5-formamido-1-(5-phospho-D-ribosyl)imidazole-4-carboxamide: step 1/1.</text>
</comment>
<keyword evidence="7 10" id="KW-0511">Multifunctional enzyme</keyword>
<dbReference type="InterPro" id="IPR016193">
    <property type="entry name" value="Cytidine_deaminase-like"/>
</dbReference>
<dbReference type="AlphaFoldDB" id="K7YSA7"/>
<proteinExistence type="inferred from homology"/>
<keyword evidence="13" id="KW-1185">Reference proteome</keyword>
<evidence type="ECO:0000256" key="9">
    <source>
        <dbReference type="ARBA" id="ARBA00050687"/>
    </source>
</evidence>
<dbReference type="OrthoDB" id="9802065at2"/>
<dbReference type="InterPro" id="IPR024051">
    <property type="entry name" value="AICAR_Tfase_dup_dom_sf"/>
</dbReference>
<dbReference type="SUPFAM" id="SSF52335">
    <property type="entry name" value="Methylglyoxal synthase-like"/>
    <property type="match status" value="1"/>
</dbReference>
<dbReference type="Pfam" id="PF01808">
    <property type="entry name" value="AICARFT_IMPCHas"/>
    <property type="match status" value="1"/>
</dbReference>
<comment type="catalytic activity">
    <reaction evidence="9 10">
        <text>IMP + H2O = 5-formamido-1-(5-phospho-D-ribosyl)imidazole-4-carboxamide</text>
        <dbReference type="Rhea" id="RHEA:18445"/>
        <dbReference type="ChEBI" id="CHEBI:15377"/>
        <dbReference type="ChEBI" id="CHEBI:58053"/>
        <dbReference type="ChEBI" id="CHEBI:58467"/>
        <dbReference type="EC" id="3.5.4.10"/>
    </reaction>
</comment>
<keyword evidence="6 10" id="KW-0378">Hydrolase</keyword>
<comment type="pathway">
    <text evidence="2 10">Purine metabolism; IMP biosynthesis via de novo pathway; 5-formamido-1-(5-phospho-D-ribosyl)imidazole-4-carboxamide from 5-amino-1-(5-phospho-D-ribosyl)imidazole-4-carboxamide (10-formyl THF route): step 1/1.</text>
</comment>
<dbReference type="HOGENOM" id="CLU_016316_5_2_5"/>
<reference evidence="12 13" key="1">
    <citation type="journal article" date="2012" name="Proc. Natl. Acad. Sci. U.S.A.">
        <title>Genome streamlining and chemical defense in a coral reef symbiosis.</title>
        <authorList>
            <person name="Kwan J.C."/>
            <person name="Donia M.S."/>
            <person name="Han A.W."/>
            <person name="Hirose E."/>
            <person name="Haygood M.G."/>
            <person name="Schmidt E.W."/>
        </authorList>
    </citation>
    <scope>NUCLEOTIDE SEQUENCE [LARGE SCALE GENOMIC DNA]</scope>
    <source>
        <strain evidence="12 13">L2</strain>
    </source>
</reference>
<dbReference type="EMBL" id="CP003539">
    <property type="protein sequence ID" value="AFX99414.1"/>
    <property type="molecule type" value="Genomic_DNA"/>
</dbReference>
<evidence type="ECO:0000256" key="8">
    <source>
        <dbReference type="ARBA" id="ARBA00050488"/>
    </source>
</evidence>
<dbReference type="NCBIfam" id="NF002049">
    <property type="entry name" value="PRK00881.1"/>
    <property type="match status" value="1"/>
</dbReference>
<dbReference type="EC" id="3.5.4.10" evidence="10"/>
<evidence type="ECO:0000256" key="1">
    <source>
        <dbReference type="ARBA" id="ARBA00004844"/>
    </source>
</evidence>
<dbReference type="PROSITE" id="PS51855">
    <property type="entry name" value="MGS"/>
    <property type="match status" value="1"/>
</dbReference>
<dbReference type="GO" id="GO:0006189">
    <property type="term" value="P:'de novo' IMP biosynthetic process"/>
    <property type="evidence" value="ECO:0007669"/>
    <property type="project" value="UniProtKB-UniRule"/>
</dbReference>
<dbReference type="NCBIfam" id="TIGR00355">
    <property type="entry name" value="purH"/>
    <property type="match status" value="1"/>
</dbReference>
<dbReference type="UniPathway" id="UPA00074">
    <property type="reaction ID" value="UER00133"/>
</dbReference>
<evidence type="ECO:0000256" key="4">
    <source>
        <dbReference type="ARBA" id="ARBA00022679"/>
    </source>
</evidence>
<keyword evidence="5 10" id="KW-0658">Purine biosynthesis</keyword>
<dbReference type="SMART" id="SM00798">
    <property type="entry name" value="AICARFT_IMPCHas"/>
    <property type="match status" value="1"/>
</dbReference>
<dbReference type="GO" id="GO:0003937">
    <property type="term" value="F:IMP cyclohydrolase activity"/>
    <property type="evidence" value="ECO:0007669"/>
    <property type="project" value="UniProtKB-UniRule"/>
</dbReference>
<dbReference type="GO" id="GO:0005829">
    <property type="term" value="C:cytosol"/>
    <property type="evidence" value="ECO:0007669"/>
    <property type="project" value="TreeGrafter"/>
</dbReference>
<dbReference type="STRING" id="1193729.A1OE_1240"/>
<evidence type="ECO:0000256" key="7">
    <source>
        <dbReference type="ARBA" id="ARBA00023268"/>
    </source>
</evidence>
<dbReference type="SMART" id="SM00851">
    <property type="entry name" value="MGS"/>
    <property type="match status" value="1"/>
</dbReference>
<dbReference type="SUPFAM" id="SSF53927">
    <property type="entry name" value="Cytidine deaminase-like"/>
    <property type="match status" value="1"/>
</dbReference>
<dbReference type="KEGG" id="thal:A1OE_1240"/>
<evidence type="ECO:0000313" key="12">
    <source>
        <dbReference type="EMBL" id="AFX99414.1"/>
    </source>
</evidence>
<dbReference type="FunFam" id="3.40.140.20:FF:000001">
    <property type="entry name" value="Bifunctional purine biosynthesis protein PurH"/>
    <property type="match status" value="1"/>
</dbReference>
<evidence type="ECO:0000259" key="11">
    <source>
        <dbReference type="PROSITE" id="PS51855"/>
    </source>
</evidence>
<dbReference type="FunFam" id="3.40.50.1380:FF:000001">
    <property type="entry name" value="Bifunctional purine biosynthesis protein PurH"/>
    <property type="match status" value="1"/>
</dbReference>
<name>K7YSA7_9PROT</name>
<comment type="similarity">
    <text evidence="3 10">Belongs to the PurH family.</text>
</comment>
<dbReference type="PIRSF" id="PIRSF000414">
    <property type="entry name" value="AICARFT_IMPCHas"/>
    <property type="match status" value="1"/>
</dbReference>
<dbReference type="PATRIC" id="fig|1193729.4.peg.655"/>
<dbReference type="InterPro" id="IPR002695">
    <property type="entry name" value="PurH-like"/>
</dbReference>
<dbReference type="HAMAP" id="MF_00139">
    <property type="entry name" value="PurH"/>
    <property type="match status" value="1"/>
</dbReference>
<dbReference type="GO" id="GO:0004643">
    <property type="term" value="F:phosphoribosylaminoimidazolecarboxamide formyltransferase activity"/>
    <property type="evidence" value="ECO:0007669"/>
    <property type="project" value="UniProtKB-UniRule"/>
</dbReference>
<protein>
    <recommendedName>
        <fullName evidence="10">Bifunctional purine biosynthesis protein PurH</fullName>
    </recommendedName>
    <domain>
        <recommendedName>
            <fullName evidence="10">Phosphoribosylaminoimidazolecarboxamide formyltransferase</fullName>
            <ecNumber evidence="10">2.1.2.3</ecNumber>
        </recommendedName>
        <alternativeName>
            <fullName evidence="10">AICAR transformylase</fullName>
        </alternativeName>
    </domain>
    <domain>
        <recommendedName>
            <fullName evidence="10">IMP cyclohydrolase</fullName>
            <ecNumber evidence="10">3.5.4.10</ecNumber>
        </recommendedName>
        <alternativeName>
            <fullName evidence="10">ATIC</fullName>
        </alternativeName>
        <alternativeName>
            <fullName evidence="10">IMP synthase</fullName>
        </alternativeName>
        <alternativeName>
            <fullName evidence="10">Inosinicase</fullName>
        </alternativeName>
    </domain>
</protein>
<dbReference type="Pfam" id="PF02142">
    <property type="entry name" value="MGS"/>
    <property type="match status" value="1"/>
</dbReference>
<evidence type="ECO:0000313" key="13">
    <source>
        <dbReference type="Proteomes" id="UP000010077"/>
    </source>
</evidence>